<accession>A0A507FHT5</accession>
<dbReference type="InterPro" id="IPR036282">
    <property type="entry name" value="Glutathione-S-Trfase_C_sf"/>
</dbReference>
<organism evidence="1 2">
    <name type="scientific">Chytriomyces confervae</name>
    <dbReference type="NCBI Taxonomy" id="246404"/>
    <lineage>
        <taxon>Eukaryota</taxon>
        <taxon>Fungi</taxon>
        <taxon>Fungi incertae sedis</taxon>
        <taxon>Chytridiomycota</taxon>
        <taxon>Chytridiomycota incertae sedis</taxon>
        <taxon>Chytridiomycetes</taxon>
        <taxon>Chytridiales</taxon>
        <taxon>Chytriomycetaceae</taxon>
        <taxon>Chytriomyces</taxon>
    </lineage>
</organism>
<dbReference type="Gene3D" id="1.20.1050.10">
    <property type="match status" value="1"/>
</dbReference>
<dbReference type="InterPro" id="IPR050983">
    <property type="entry name" value="GST_Omega/HSP26"/>
</dbReference>
<reference evidence="1 2" key="1">
    <citation type="journal article" date="2019" name="Sci. Rep.">
        <title>Comparative genomics of chytrid fungi reveal insights into the obligate biotrophic and pathogenic lifestyle of Synchytrium endobioticum.</title>
        <authorList>
            <person name="van de Vossenberg B.T.L.H."/>
            <person name="Warris S."/>
            <person name="Nguyen H.D.T."/>
            <person name="van Gent-Pelzer M.P.E."/>
            <person name="Joly D.L."/>
            <person name="van de Geest H.C."/>
            <person name="Bonants P.J.M."/>
            <person name="Smith D.S."/>
            <person name="Levesque C.A."/>
            <person name="van der Lee T.A.J."/>
        </authorList>
    </citation>
    <scope>NUCLEOTIDE SEQUENCE [LARGE SCALE GENOMIC DNA]</scope>
    <source>
        <strain evidence="1 2">CBS 675.73</strain>
    </source>
</reference>
<name>A0A507FHT5_9FUNG</name>
<sequence>MASLKLKTSLANMKTRVRKSFSFAPMSKKAKYEAAEEVPRPLLDSLPIGKAEDTATVPQEMVAPAAEDDLAPAPALFSLYSAKNCVYAEQIRIVLAVKGVVVQVGEIATAECLDATVMTFPDGITVKGANKIIARINQLFPDPEFYVRVSHEFTQASHAALGTTASLMHGRSSVLQLASLVETLRTALDVIDDHIGAAQPLFGGNTLCRADVQLAPVLHRISLISELYGIQLARPSFEKYAAALAEVPEVKSQVSHLADVTDCILSESPELAQACLARFQKMAAQRHLESALALAIRFKSDAHQEKSWTASSQSSSTSPQMDSGFSGLYALMGGAGGGGSGAVSALVSKDPFTGTASSRAIELNKRVNLALPLLGETRLLAEFHAIFDGVLHGLVSGMKLWPKIWLQSVEFETAVAGLERVLHNMDAAVCPFDPSSSMDDLMEEMSPEAKAQFAHLLKFVCEA</sequence>
<keyword evidence="2" id="KW-1185">Reference proteome</keyword>
<evidence type="ECO:0000313" key="1">
    <source>
        <dbReference type="EMBL" id="TPX75969.1"/>
    </source>
</evidence>
<dbReference type="OrthoDB" id="2130921at2759"/>
<dbReference type="GO" id="GO:0005737">
    <property type="term" value="C:cytoplasm"/>
    <property type="evidence" value="ECO:0007669"/>
    <property type="project" value="TreeGrafter"/>
</dbReference>
<dbReference type="EMBL" id="QEAP01000062">
    <property type="protein sequence ID" value="TPX75969.1"/>
    <property type="molecule type" value="Genomic_DNA"/>
</dbReference>
<dbReference type="PANTHER" id="PTHR43968:SF6">
    <property type="entry name" value="GLUTATHIONE S-TRANSFERASE OMEGA"/>
    <property type="match status" value="1"/>
</dbReference>
<dbReference type="AlphaFoldDB" id="A0A507FHT5"/>
<evidence type="ECO:0000313" key="2">
    <source>
        <dbReference type="Proteomes" id="UP000320333"/>
    </source>
</evidence>
<dbReference type="PANTHER" id="PTHR43968">
    <property type="match status" value="1"/>
</dbReference>
<comment type="caution">
    <text evidence="1">The sequence shown here is derived from an EMBL/GenBank/DDBJ whole genome shotgun (WGS) entry which is preliminary data.</text>
</comment>
<gene>
    <name evidence="1" type="ORF">CcCBS67573_g02753</name>
</gene>
<dbReference type="SUPFAM" id="SSF47616">
    <property type="entry name" value="GST C-terminal domain-like"/>
    <property type="match status" value="1"/>
</dbReference>
<evidence type="ECO:0008006" key="3">
    <source>
        <dbReference type="Google" id="ProtNLM"/>
    </source>
</evidence>
<protein>
    <recommendedName>
        <fullName evidence="3">GST C-terminal domain-containing protein</fullName>
    </recommendedName>
</protein>
<dbReference type="CDD" id="cd00299">
    <property type="entry name" value="GST_C_family"/>
    <property type="match status" value="1"/>
</dbReference>
<proteinExistence type="predicted"/>
<dbReference type="Proteomes" id="UP000320333">
    <property type="component" value="Unassembled WGS sequence"/>
</dbReference>